<reference evidence="4 5" key="1">
    <citation type="submission" date="2014-08" db="EMBL/GenBank/DDBJ databases">
        <authorList>
            <person name="Chen Y.-H."/>
        </authorList>
    </citation>
    <scope>NUCLEOTIDE SEQUENCE [LARGE SCALE GENOMIC DNA]</scope>
</reference>
<dbReference type="AlphaFoldDB" id="A0A0T7GQU8"/>
<name>A0A0T7GQU8_NEOGA</name>
<protein>
    <submittedName>
        <fullName evidence="3">Putative glucan synthasis protein</fullName>
    </submittedName>
</protein>
<organism evidence="3 4">
    <name type="scientific">Neorhizobium galegae bv. officinalis</name>
    <dbReference type="NCBI Taxonomy" id="323656"/>
    <lineage>
        <taxon>Bacteria</taxon>
        <taxon>Pseudomonadati</taxon>
        <taxon>Pseudomonadota</taxon>
        <taxon>Alphaproteobacteria</taxon>
        <taxon>Hyphomicrobiales</taxon>
        <taxon>Rhizobiaceae</taxon>
        <taxon>Rhizobium/Agrobacterium group</taxon>
        <taxon>Neorhizobium</taxon>
    </lineage>
</organism>
<gene>
    <name evidence="2" type="ORF">NGAL_HAMBI1145_12960</name>
    <name evidence="3" type="ORF">NGAL_HAMBI1189_30420</name>
</gene>
<evidence type="ECO:0000313" key="4">
    <source>
        <dbReference type="Proteomes" id="UP000039660"/>
    </source>
</evidence>
<dbReference type="Proteomes" id="UP000039660">
    <property type="component" value="Unassembled WGS sequence"/>
</dbReference>
<evidence type="ECO:0000313" key="2">
    <source>
        <dbReference type="EMBL" id="CDZ32525.1"/>
    </source>
</evidence>
<dbReference type="Proteomes" id="UP000046176">
    <property type="component" value="Unassembled WGS sequence"/>
</dbReference>
<evidence type="ECO:0000313" key="3">
    <source>
        <dbReference type="EMBL" id="CDZ49632.1"/>
    </source>
</evidence>
<proteinExistence type="predicted"/>
<sequence length="158" mass="17517">MSVSDYRFAIEKLKNNGVEIDYLIPASDDLIRSLEDRLGVNLPLSYKAMLSEFGILGFGGNDFYGLGKTGLDGKNAPSVVFTTERSRKDREISDTMVRIKASGYGPFYVIDCAETTTPGESPIYELDERGMSYGSKRVADSFGAFVLEHVNEYFAHLT</sequence>
<dbReference type="RefSeq" id="WP_046635808.1">
    <property type="nucleotide sequence ID" value="NZ_CCRH01000003.1"/>
</dbReference>
<dbReference type="EMBL" id="CCRK01000006">
    <property type="protein sequence ID" value="CDZ49632.1"/>
    <property type="molecule type" value="Genomic_DNA"/>
</dbReference>
<dbReference type="Pfam" id="PF14568">
    <property type="entry name" value="SUKH_6"/>
    <property type="match status" value="1"/>
</dbReference>
<dbReference type="SUPFAM" id="SSF160631">
    <property type="entry name" value="SMI1/KNR4-like"/>
    <property type="match status" value="1"/>
</dbReference>
<accession>A0A0T7GQU8</accession>
<dbReference type="SMART" id="SM00860">
    <property type="entry name" value="SMI1_KNR4"/>
    <property type="match status" value="1"/>
</dbReference>
<dbReference type="Gene3D" id="3.40.1580.10">
    <property type="entry name" value="SMI1/KNR4-like"/>
    <property type="match status" value="1"/>
</dbReference>
<evidence type="ECO:0000259" key="1">
    <source>
        <dbReference type="SMART" id="SM00860"/>
    </source>
</evidence>
<dbReference type="OrthoDB" id="7375812at2"/>
<feature type="domain" description="Knr4/Smi1-like" evidence="1">
    <location>
        <begin position="25"/>
        <end position="148"/>
    </location>
</feature>
<evidence type="ECO:0000313" key="5">
    <source>
        <dbReference type="Proteomes" id="UP000046176"/>
    </source>
</evidence>
<dbReference type="EMBL" id="CCRH01000003">
    <property type="protein sequence ID" value="CDZ32525.1"/>
    <property type="molecule type" value="Genomic_DNA"/>
</dbReference>
<dbReference type="InterPro" id="IPR018958">
    <property type="entry name" value="Knr4/Smi1-like_dom"/>
</dbReference>
<dbReference type="InterPro" id="IPR037883">
    <property type="entry name" value="Knr4/Smi1-like_sf"/>
</dbReference>